<keyword evidence="1" id="KW-0812">Transmembrane</keyword>
<evidence type="ECO:0000256" key="1">
    <source>
        <dbReference type="SAM" id="Phobius"/>
    </source>
</evidence>
<feature type="transmembrane region" description="Helical" evidence="1">
    <location>
        <begin position="42"/>
        <end position="63"/>
    </location>
</feature>
<dbReference type="AlphaFoldDB" id="A0A2T4UGQ5"/>
<dbReference type="EMBL" id="PYYB01000001">
    <property type="protein sequence ID" value="PTL58385.1"/>
    <property type="molecule type" value="Genomic_DNA"/>
</dbReference>
<protein>
    <submittedName>
        <fullName evidence="2">Uncharacterized protein</fullName>
    </submittedName>
</protein>
<dbReference type="RefSeq" id="WP_107566823.1">
    <property type="nucleotide sequence ID" value="NZ_PYYB01000001.1"/>
</dbReference>
<sequence length="105" mass="11307">MRDETTEVDATRQTSGEVASVCFGLLSLLHVPVWALDWELPAIVVLGLGVPLLLAFVVAGGVWTARSLPLLRSWRPNARNVRDGTVAVALVFTVAFALWALLGLL</sequence>
<evidence type="ECO:0000313" key="3">
    <source>
        <dbReference type="Proteomes" id="UP000240739"/>
    </source>
</evidence>
<accession>A0A2T4UGQ5</accession>
<keyword evidence="1" id="KW-1133">Transmembrane helix</keyword>
<feature type="transmembrane region" description="Helical" evidence="1">
    <location>
        <begin position="18"/>
        <end position="36"/>
    </location>
</feature>
<comment type="caution">
    <text evidence="2">The sequence shown here is derived from an EMBL/GenBank/DDBJ whole genome shotgun (WGS) entry which is preliminary data.</text>
</comment>
<reference evidence="2 3" key="1">
    <citation type="submission" date="2018-03" db="EMBL/GenBank/DDBJ databases">
        <title>Aquarubrobacter algicola gen. nov., sp. nov., a novel actinobacterium isolated from shallow eutrophic lake during the end of cyanobacterial harmful algal blooms.</title>
        <authorList>
            <person name="Chun S.J."/>
        </authorList>
    </citation>
    <scope>NUCLEOTIDE SEQUENCE [LARGE SCALE GENOMIC DNA]</scope>
    <source>
        <strain evidence="2 3">Seoho-28</strain>
    </source>
</reference>
<proteinExistence type="predicted"/>
<dbReference type="Proteomes" id="UP000240739">
    <property type="component" value="Unassembled WGS sequence"/>
</dbReference>
<keyword evidence="1" id="KW-0472">Membrane</keyword>
<evidence type="ECO:0000313" key="2">
    <source>
        <dbReference type="EMBL" id="PTL58385.1"/>
    </source>
</evidence>
<name>A0A2T4UGQ5_9ACTN</name>
<organism evidence="2 3">
    <name type="scientific">Paraconexibacter algicola</name>
    <dbReference type="NCBI Taxonomy" id="2133960"/>
    <lineage>
        <taxon>Bacteria</taxon>
        <taxon>Bacillati</taxon>
        <taxon>Actinomycetota</taxon>
        <taxon>Thermoleophilia</taxon>
        <taxon>Solirubrobacterales</taxon>
        <taxon>Paraconexibacteraceae</taxon>
        <taxon>Paraconexibacter</taxon>
    </lineage>
</organism>
<keyword evidence="3" id="KW-1185">Reference proteome</keyword>
<gene>
    <name evidence="2" type="ORF">C7Y72_01330</name>
</gene>
<feature type="transmembrane region" description="Helical" evidence="1">
    <location>
        <begin position="84"/>
        <end position="102"/>
    </location>
</feature>